<dbReference type="NCBIfam" id="TIGR03860">
    <property type="entry name" value="FMN_nitrolo"/>
    <property type="match status" value="1"/>
</dbReference>
<dbReference type="Pfam" id="PF00296">
    <property type="entry name" value="Bac_luciferase"/>
    <property type="match status" value="1"/>
</dbReference>
<dbReference type="EMBL" id="CP118157">
    <property type="protein sequence ID" value="WOF23285.1"/>
    <property type="molecule type" value="Genomic_DNA"/>
</dbReference>
<dbReference type="PIRSF" id="PIRSF000337">
    <property type="entry name" value="NTA_MOA"/>
    <property type="match status" value="1"/>
</dbReference>
<dbReference type="KEGG" id="mbet:N8K70_01035"/>
<evidence type="ECO:0000313" key="8">
    <source>
        <dbReference type="EMBL" id="WOF23285.1"/>
    </source>
</evidence>
<dbReference type="SUPFAM" id="SSF51679">
    <property type="entry name" value="Bacterial luciferase-like"/>
    <property type="match status" value="1"/>
</dbReference>
<name>A0AA97FJ86_9MICO</name>
<organism evidence="8 9">
    <name type="scientific">Microbacterium betulae</name>
    <dbReference type="NCBI Taxonomy" id="2981139"/>
    <lineage>
        <taxon>Bacteria</taxon>
        <taxon>Bacillati</taxon>
        <taxon>Actinomycetota</taxon>
        <taxon>Actinomycetes</taxon>
        <taxon>Micrococcales</taxon>
        <taxon>Microbacteriaceae</taxon>
        <taxon>Microbacterium</taxon>
    </lineage>
</organism>
<evidence type="ECO:0000256" key="2">
    <source>
        <dbReference type="ARBA" id="ARBA00022643"/>
    </source>
</evidence>
<evidence type="ECO:0000256" key="5">
    <source>
        <dbReference type="ARBA" id="ARBA00033748"/>
    </source>
</evidence>
<dbReference type="RefSeq" id="WP_317139756.1">
    <property type="nucleotide sequence ID" value="NZ_CP118157.1"/>
</dbReference>
<evidence type="ECO:0000256" key="3">
    <source>
        <dbReference type="ARBA" id="ARBA00023002"/>
    </source>
</evidence>
<sequence>MSTFHLNLSLMTPGHFRGAWRLPDRDPLAWIDVARYRELARQAEAARIHALFLGDSPGLGRAIAEHPEAGLDPTVLFSHVLAGTRGLGAIATASSTYNSPYNLARRYLALDHVTGGRAAFNVVTTFSPNAAAAFGYDRTPEKSERYRRADEFVRAVLSLWDGWDDDAIVGDRTSGRFADPGRIHRTELHGKSVRLEGALSVPPSPQRRPVLVQAGGSPGGLALAARYADVVFTVGQTLGDAVAFRDGTRERAAAGGRDPGQVAISLGVVVLVAATEREARARVEELVDASDPVEAAHGVARQLGLDPAAITPDTVLTPDVLDAAPDPPGSAGFHRSIRALLSEHPLTVRELFIRSASGSGHRLLVGTPEQIADDLEQWHGAGAADGFTIMPADTAVDFGRFTESVVPILQRRGLFHRDYEADTLRGNLGLAPLAPGHDRALATREPSALPA</sequence>
<dbReference type="Gene3D" id="3.20.20.30">
    <property type="entry name" value="Luciferase-like domain"/>
    <property type="match status" value="1"/>
</dbReference>
<dbReference type="InterPro" id="IPR051260">
    <property type="entry name" value="Diverse_substr_monoxygenases"/>
</dbReference>
<dbReference type="PANTHER" id="PTHR30011">
    <property type="entry name" value="ALKANESULFONATE MONOOXYGENASE-RELATED"/>
    <property type="match status" value="1"/>
</dbReference>
<dbReference type="EC" id="1.14.-.-" evidence="8"/>
<proteinExistence type="inferred from homology"/>
<evidence type="ECO:0000256" key="1">
    <source>
        <dbReference type="ARBA" id="ARBA00022630"/>
    </source>
</evidence>
<dbReference type="InterPro" id="IPR011251">
    <property type="entry name" value="Luciferase-like_dom"/>
</dbReference>
<dbReference type="PANTHER" id="PTHR30011:SF16">
    <property type="entry name" value="C2H2 FINGER DOMAIN TRANSCRIPTION FACTOR (EUROFUNG)-RELATED"/>
    <property type="match status" value="1"/>
</dbReference>
<keyword evidence="2 6" id="KW-0288">FMN</keyword>
<dbReference type="GO" id="GO:0016705">
    <property type="term" value="F:oxidoreductase activity, acting on paired donors, with incorporation or reduction of molecular oxygen"/>
    <property type="evidence" value="ECO:0007669"/>
    <property type="project" value="InterPro"/>
</dbReference>
<feature type="binding site" evidence="6">
    <location>
        <position position="55"/>
    </location>
    <ligand>
        <name>FMN</name>
        <dbReference type="ChEBI" id="CHEBI:58210"/>
    </ligand>
</feature>
<feature type="binding site" evidence="6">
    <location>
        <position position="146"/>
    </location>
    <ligand>
        <name>FMN</name>
        <dbReference type="ChEBI" id="CHEBI:58210"/>
    </ligand>
</feature>
<keyword evidence="9" id="KW-1185">Reference proteome</keyword>
<keyword evidence="4 8" id="KW-0503">Monooxygenase</keyword>
<feature type="domain" description="Luciferase-like" evidence="7">
    <location>
        <begin position="31"/>
        <end position="383"/>
    </location>
</feature>
<dbReference type="AlphaFoldDB" id="A0AA97FJ86"/>
<keyword evidence="1 6" id="KW-0285">Flavoprotein</keyword>
<dbReference type="CDD" id="cd01095">
    <property type="entry name" value="Nitrilotriacetate_monoxgenase"/>
    <property type="match status" value="1"/>
</dbReference>
<evidence type="ECO:0000259" key="7">
    <source>
        <dbReference type="Pfam" id="PF00296"/>
    </source>
</evidence>
<evidence type="ECO:0000313" key="9">
    <source>
        <dbReference type="Proteomes" id="UP001305498"/>
    </source>
</evidence>
<reference evidence="8 9" key="1">
    <citation type="submission" date="2023-02" db="EMBL/GenBank/DDBJ databases">
        <title>Microbacterium betulae sp. nov., isolated from birch wood.</title>
        <authorList>
            <person name="Pasciak M."/>
            <person name="Pawlik K.J."/>
            <person name="Martynowski D."/>
            <person name="Laczmanski L."/>
            <person name="Ciekot J."/>
            <person name="Szponar B."/>
            <person name="Wojcik-Fatla A."/>
            <person name="Mackiewicz B."/>
            <person name="Farian E."/>
            <person name="Cholewa G."/>
            <person name="Cholewa A."/>
            <person name="Dutkiewicz J."/>
        </authorList>
    </citation>
    <scope>NUCLEOTIDE SEQUENCE [LARGE SCALE GENOMIC DNA]</scope>
    <source>
        <strain evidence="8 9">AB</strain>
    </source>
</reference>
<protein>
    <submittedName>
        <fullName evidence="8">NtaA/DmoA family FMN-dependent monooxygenase</fullName>
        <ecNumber evidence="8">1.14.-.-</ecNumber>
    </submittedName>
</protein>
<accession>A0AA97FJ86</accession>
<dbReference type="GO" id="GO:0004497">
    <property type="term" value="F:monooxygenase activity"/>
    <property type="evidence" value="ECO:0007669"/>
    <property type="project" value="UniProtKB-KW"/>
</dbReference>
<feature type="binding site" evidence="6">
    <location>
        <position position="217"/>
    </location>
    <ligand>
        <name>FMN</name>
        <dbReference type="ChEBI" id="CHEBI:58210"/>
    </ligand>
</feature>
<keyword evidence="3 8" id="KW-0560">Oxidoreductase</keyword>
<evidence type="ECO:0000256" key="4">
    <source>
        <dbReference type="ARBA" id="ARBA00023033"/>
    </source>
</evidence>
<feature type="binding site" evidence="6">
    <location>
        <position position="92"/>
    </location>
    <ligand>
        <name>FMN</name>
        <dbReference type="ChEBI" id="CHEBI:58210"/>
    </ligand>
</feature>
<dbReference type="InterPro" id="IPR036661">
    <property type="entry name" value="Luciferase-like_sf"/>
</dbReference>
<comment type="similarity">
    <text evidence="5">Belongs to the NtaA/SnaA/DszA monooxygenase family.</text>
</comment>
<gene>
    <name evidence="8" type="ORF">N8K70_01035</name>
</gene>
<evidence type="ECO:0000256" key="6">
    <source>
        <dbReference type="PIRSR" id="PIRSR000337-1"/>
    </source>
</evidence>
<dbReference type="Proteomes" id="UP001305498">
    <property type="component" value="Chromosome"/>
</dbReference>
<dbReference type="InterPro" id="IPR016215">
    <property type="entry name" value="NTA_MOA"/>
</dbReference>